<feature type="transmembrane region" description="Helical" evidence="1">
    <location>
        <begin position="113"/>
        <end position="132"/>
    </location>
</feature>
<proteinExistence type="predicted"/>
<organism evidence="2 3">
    <name type="scientific">Nocardioides gansuensis</name>
    <dbReference type="NCBI Taxonomy" id="2138300"/>
    <lineage>
        <taxon>Bacteria</taxon>
        <taxon>Bacillati</taxon>
        <taxon>Actinomycetota</taxon>
        <taxon>Actinomycetes</taxon>
        <taxon>Propionibacteriales</taxon>
        <taxon>Nocardioidaceae</taxon>
        <taxon>Nocardioides</taxon>
    </lineage>
</organism>
<dbReference type="PANTHER" id="PTHR36832">
    <property type="entry name" value="SLR1174 PROTEIN-RELATED"/>
    <property type="match status" value="1"/>
</dbReference>
<keyword evidence="1" id="KW-0812">Transmembrane</keyword>
<dbReference type="AlphaFoldDB" id="A0A2T8FDR7"/>
<dbReference type="InterPro" id="IPR010390">
    <property type="entry name" value="ABC-2_transporter-like"/>
</dbReference>
<keyword evidence="3" id="KW-1185">Reference proteome</keyword>
<feature type="transmembrane region" description="Helical" evidence="1">
    <location>
        <begin position="231"/>
        <end position="253"/>
    </location>
</feature>
<gene>
    <name evidence="2" type="ORF">DDE18_06020</name>
</gene>
<accession>A0A2T8FDR7</accession>
<keyword evidence="1" id="KW-1133">Transmembrane helix</keyword>
<sequence>MLYAAIATRAFRRYATYRSATLAGIFTNSVFGVIYSFAYLALWAQDPDAGGYDAVDAVTFVWLTQGLLMTVAIWGGGTTDDLAERIRSGDVAIDLYRPVGLIRWYLAADLGRSAYHLLTRGLAPTLVGMLLFDLRLPDSPVAALVFAVSLPLAVTVSFAIRFLVACTAFWLLDATGPRVLSAALAMFFSGTTLPLVLFPGSLGTLANALPWSAIIQVPNDLWLGTHTGRDALAALGFQLLWIVVLLGCCSLVMRAATRKVVVQGG</sequence>
<feature type="transmembrane region" description="Helical" evidence="1">
    <location>
        <begin position="179"/>
        <end position="202"/>
    </location>
</feature>
<keyword evidence="1" id="KW-0472">Membrane</keyword>
<dbReference type="Proteomes" id="UP000246018">
    <property type="component" value="Unassembled WGS sequence"/>
</dbReference>
<evidence type="ECO:0000313" key="2">
    <source>
        <dbReference type="EMBL" id="PVG83856.1"/>
    </source>
</evidence>
<dbReference type="PANTHER" id="PTHR36832:SF2">
    <property type="entry name" value="INTEGRAL MEMBRANE PROTEIN"/>
    <property type="match status" value="1"/>
</dbReference>
<feature type="transmembrane region" description="Helical" evidence="1">
    <location>
        <begin position="144"/>
        <end position="172"/>
    </location>
</feature>
<dbReference type="Pfam" id="PF06182">
    <property type="entry name" value="ABC2_membrane_6"/>
    <property type="match status" value="1"/>
</dbReference>
<name>A0A2T8FDR7_9ACTN</name>
<evidence type="ECO:0000313" key="3">
    <source>
        <dbReference type="Proteomes" id="UP000246018"/>
    </source>
</evidence>
<evidence type="ECO:0000256" key="1">
    <source>
        <dbReference type="SAM" id="Phobius"/>
    </source>
</evidence>
<reference evidence="2 3" key="1">
    <citation type="submission" date="2018-04" db="EMBL/GenBank/DDBJ databases">
        <title>Genome of Nocardioides gansuensis WSJ-1.</title>
        <authorList>
            <person name="Wu S."/>
            <person name="Wang G."/>
        </authorList>
    </citation>
    <scope>NUCLEOTIDE SEQUENCE [LARGE SCALE GENOMIC DNA]</scope>
    <source>
        <strain evidence="2 3">WSJ-1</strain>
    </source>
</reference>
<comment type="caution">
    <text evidence="2">The sequence shown here is derived from an EMBL/GenBank/DDBJ whole genome shotgun (WGS) entry which is preliminary data.</text>
</comment>
<dbReference type="EMBL" id="QDGZ01000002">
    <property type="protein sequence ID" value="PVG83856.1"/>
    <property type="molecule type" value="Genomic_DNA"/>
</dbReference>
<dbReference type="OrthoDB" id="62003at2"/>
<protein>
    <submittedName>
        <fullName evidence="2">ABC transporter permease</fullName>
    </submittedName>
</protein>
<feature type="transmembrane region" description="Helical" evidence="1">
    <location>
        <begin position="21"/>
        <end position="45"/>
    </location>
</feature>
<feature type="transmembrane region" description="Helical" evidence="1">
    <location>
        <begin position="57"/>
        <end position="77"/>
    </location>
</feature>